<comment type="domain">
    <text evidence="7">The DHHC domain is required for palmitoyltransferase activity.</text>
</comment>
<reference evidence="10 11" key="1">
    <citation type="submission" date="2020-10" db="EMBL/GenBank/DDBJ databases">
        <authorList>
            <person name="Klimov P.B."/>
            <person name="Dyachkov S.M."/>
            <person name="Chetverikov P.E."/>
        </authorList>
    </citation>
    <scope>NUCLEOTIDE SEQUENCE [LARGE SCALE GENOMIC DNA]</scope>
    <source>
        <strain evidence="10">BMOC 18-1129-001#AD2665</strain>
        <tissue evidence="10">Entire mites</tissue>
    </source>
</reference>
<evidence type="ECO:0000256" key="3">
    <source>
        <dbReference type="ARBA" id="ARBA00022692"/>
    </source>
</evidence>
<keyword evidence="11" id="KW-1185">Reference proteome</keyword>
<name>A0ABQ7S6X9_9ACAR</name>
<feature type="non-terminal residue" evidence="10">
    <location>
        <position position="776"/>
    </location>
</feature>
<evidence type="ECO:0000256" key="4">
    <source>
        <dbReference type="ARBA" id="ARBA00022989"/>
    </source>
</evidence>
<feature type="region of interest" description="Disordered" evidence="8">
    <location>
        <begin position="638"/>
        <end position="662"/>
    </location>
</feature>
<evidence type="ECO:0000256" key="5">
    <source>
        <dbReference type="ARBA" id="ARBA00023136"/>
    </source>
</evidence>
<evidence type="ECO:0000256" key="2">
    <source>
        <dbReference type="ARBA" id="ARBA00022679"/>
    </source>
</evidence>
<accession>A0ABQ7S6X9</accession>
<keyword evidence="2 7" id="KW-0808">Transferase</keyword>
<evidence type="ECO:0000256" key="7">
    <source>
        <dbReference type="RuleBase" id="RU079119"/>
    </source>
</evidence>
<dbReference type="Proteomes" id="UP000825002">
    <property type="component" value="Unassembled WGS sequence"/>
</dbReference>
<feature type="compositionally biased region" description="Low complexity" evidence="8">
    <location>
        <begin position="268"/>
        <end position="280"/>
    </location>
</feature>
<dbReference type="EMBL" id="JAIFTH010000636">
    <property type="protein sequence ID" value="KAG9509167.1"/>
    <property type="molecule type" value="Genomic_DNA"/>
</dbReference>
<evidence type="ECO:0000256" key="1">
    <source>
        <dbReference type="ARBA" id="ARBA00004141"/>
    </source>
</evidence>
<evidence type="ECO:0000259" key="9">
    <source>
        <dbReference type="Pfam" id="PF01529"/>
    </source>
</evidence>
<dbReference type="PROSITE" id="PS50216">
    <property type="entry name" value="DHHC"/>
    <property type="match status" value="1"/>
</dbReference>
<keyword evidence="6 7" id="KW-0012">Acyltransferase</keyword>
<comment type="subcellular location">
    <subcellularLocation>
        <location evidence="1">Membrane</location>
        <topology evidence="1">Multi-pass membrane protein</topology>
    </subcellularLocation>
</comment>
<keyword evidence="5 7" id="KW-0472">Membrane</keyword>
<dbReference type="EC" id="2.3.1.225" evidence="7"/>
<comment type="catalytic activity">
    <reaction evidence="7">
        <text>L-cysteinyl-[protein] + hexadecanoyl-CoA = S-hexadecanoyl-L-cysteinyl-[protein] + CoA</text>
        <dbReference type="Rhea" id="RHEA:36683"/>
        <dbReference type="Rhea" id="RHEA-COMP:10131"/>
        <dbReference type="Rhea" id="RHEA-COMP:11032"/>
        <dbReference type="ChEBI" id="CHEBI:29950"/>
        <dbReference type="ChEBI" id="CHEBI:57287"/>
        <dbReference type="ChEBI" id="CHEBI:57379"/>
        <dbReference type="ChEBI" id="CHEBI:74151"/>
        <dbReference type="EC" id="2.3.1.225"/>
    </reaction>
</comment>
<protein>
    <recommendedName>
        <fullName evidence="7">Palmitoyltransferase</fullName>
        <ecNumber evidence="7">2.3.1.225</ecNumber>
    </recommendedName>
</protein>
<dbReference type="Pfam" id="PF01529">
    <property type="entry name" value="DHHC"/>
    <property type="match status" value="1"/>
</dbReference>
<feature type="region of interest" description="Disordered" evidence="8">
    <location>
        <begin position="169"/>
        <end position="244"/>
    </location>
</feature>
<feature type="region of interest" description="Disordered" evidence="8">
    <location>
        <begin position="266"/>
        <end position="312"/>
    </location>
</feature>
<gene>
    <name evidence="10" type="primary">ZDHHC11B</name>
    <name evidence="10" type="ORF">GZH46_02323</name>
</gene>
<feature type="domain" description="Palmitoyltransferase DHHC" evidence="9">
    <location>
        <begin position="414"/>
        <end position="497"/>
    </location>
</feature>
<comment type="similarity">
    <text evidence="7">Belongs to the DHHC palmitoyltransferase family.</text>
</comment>
<organism evidence="10 11">
    <name type="scientific">Fragariocoptes setiger</name>
    <dbReference type="NCBI Taxonomy" id="1670756"/>
    <lineage>
        <taxon>Eukaryota</taxon>
        <taxon>Metazoa</taxon>
        <taxon>Ecdysozoa</taxon>
        <taxon>Arthropoda</taxon>
        <taxon>Chelicerata</taxon>
        <taxon>Arachnida</taxon>
        <taxon>Acari</taxon>
        <taxon>Acariformes</taxon>
        <taxon>Trombidiformes</taxon>
        <taxon>Prostigmata</taxon>
        <taxon>Eupodina</taxon>
        <taxon>Eriophyoidea</taxon>
        <taxon>Phytoptidae</taxon>
        <taxon>Fragariocoptes</taxon>
    </lineage>
</organism>
<feature type="transmembrane region" description="Helical" evidence="7">
    <location>
        <begin position="748"/>
        <end position="770"/>
    </location>
</feature>
<evidence type="ECO:0000313" key="11">
    <source>
        <dbReference type="Proteomes" id="UP000825002"/>
    </source>
</evidence>
<feature type="compositionally biased region" description="Polar residues" evidence="8">
    <location>
        <begin position="638"/>
        <end position="648"/>
    </location>
</feature>
<dbReference type="InterPro" id="IPR001594">
    <property type="entry name" value="Palmitoyltrfase_DHHC"/>
</dbReference>
<keyword evidence="4 7" id="KW-1133">Transmembrane helix</keyword>
<feature type="compositionally biased region" description="Polar residues" evidence="8">
    <location>
        <begin position="217"/>
        <end position="233"/>
    </location>
</feature>
<feature type="transmembrane region" description="Helical" evidence="7">
    <location>
        <begin position="103"/>
        <end position="123"/>
    </location>
</feature>
<evidence type="ECO:0000256" key="6">
    <source>
        <dbReference type="ARBA" id="ARBA00023315"/>
    </source>
</evidence>
<dbReference type="PANTHER" id="PTHR22883">
    <property type="entry name" value="ZINC FINGER DHHC DOMAIN CONTAINING PROTEIN"/>
    <property type="match status" value="1"/>
</dbReference>
<evidence type="ECO:0000256" key="8">
    <source>
        <dbReference type="SAM" id="MobiDB-lite"/>
    </source>
</evidence>
<feature type="region of interest" description="Disordered" evidence="8">
    <location>
        <begin position="1"/>
        <end position="38"/>
    </location>
</feature>
<dbReference type="InterPro" id="IPR039859">
    <property type="entry name" value="PFA4/ZDH16/20/ERF2-like"/>
</dbReference>
<feature type="transmembrane region" description="Helical" evidence="7">
    <location>
        <begin position="462"/>
        <end position="488"/>
    </location>
</feature>
<keyword evidence="3 7" id="KW-0812">Transmembrane</keyword>
<proteinExistence type="inferred from homology"/>
<sequence length="776" mass="84650">MINNNNSNNRIHTSANNSAEANGNNANANNNASNDQSSNARPLRINGWARPYHQFQIITWCGVAYLLIVYYSVIVPSLVQYYDTLSTAHTNDNWVQRCMPGADLLLFGVLTLSTVSFTLYLYIYCISMSVNPMDDALKQQQQQQQQPITCGRQSISTIVLSSHAGSPVGLPPVMTTGSCPRATLTNSASPSLSTVVSRPTTAVASRRHQSPREQQSRRPMSATTSRAHTQSSVGPARPQPQLRSGRRFLRAPFEALIAALRLLKRRPSTSATSASSVPSSMTKQRVNGIHERAQRSRSQSQSSRPSTATRALECTGSNAAIAISRRAARTLLHASSKVAPAKPQASSIGGAINVNSVGTNSNNNPHANANDRQVAARPVSTFYASANCDPNSSFAARASLAVANGLQHVPVKQQQQLQFCYLCNANVGARTKHCSDCNKCVSNFDHHCKWLNNCIGGKNYRLFIYCVTSSLICTLQLVAISILLLILYQHRTSTSTSTPNSSTSLLSPSFVGLSSSSSGSSNNNNDQLGPHTIPHILFNTYNNRSCYSSSTRPPFAWMCPAAQIGAHLSRYIARPALAWTRIWPLNEWRQIWCDLELTNVSSTSGANININTNNNNYSSLASLAQLNARRHSLMQTNNRAPKSSTTNVAHDDHDDNSNTRILPSTVVIGPNSTHATANMRAPNSDATAAMFTPEDTDKDSDHHHRNDQQLFYLQGSAAISGLRYTPTMNAIASIHGAQHFIVWVRRVWLMNVCAVLIISTIATILLAHLLGFHMFL</sequence>
<feature type="compositionally biased region" description="Low complexity" evidence="8">
    <location>
        <begin position="296"/>
        <end position="311"/>
    </location>
</feature>
<feature type="transmembrane region" description="Helical" evidence="7">
    <location>
        <begin position="57"/>
        <end position="82"/>
    </location>
</feature>
<evidence type="ECO:0000313" key="10">
    <source>
        <dbReference type="EMBL" id="KAG9509167.1"/>
    </source>
</evidence>
<feature type="compositionally biased region" description="Polar residues" evidence="8">
    <location>
        <begin position="175"/>
        <end position="203"/>
    </location>
</feature>
<comment type="caution">
    <text evidence="10">The sequence shown here is derived from an EMBL/GenBank/DDBJ whole genome shotgun (WGS) entry which is preliminary data.</text>
</comment>
<dbReference type="PANTHER" id="PTHR22883:SF203">
    <property type="entry name" value="PALMITOYLTRANSFERASE"/>
    <property type="match status" value="1"/>
</dbReference>